<evidence type="ECO:0000313" key="2">
    <source>
        <dbReference type="Proteomes" id="UP000800093"/>
    </source>
</evidence>
<proteinExistence type="predicted"/>
<dbReference type="AlphaFoldDB" id="A0A9P4K360"/>
<organism evidence="1 2">
    <name type="scientific">Lojkania enalia</name>
    <dbReference type="NCBI Taxonomy" id="147567"/>
    <lineage>
        <taxon>Eukaryota</taxon>
        <taxon>Fungi</taxon>
        <taxon>Dikarya</taxon>
        <taxon>Ascomycota</taxon>
        <taxon>Pezizomycotina</taxon>
        <taxon>Dothideomycetes</taxon>
        <taxon>Pleosporomycetidae</taxon>
        <taxon>Pleosporales</taxon>
        <taxon>Pleosporales incertae sedis</taxon>
        <taxon>Lojkania</taxon>
    </lineage>
</organism>
<name>A0A9P4K360_9PLEO</name>
<protein>
    <submittedName>
        <fullName evidence="1">Uncharacterized protein</fullName>
    </submittedName>
</protein>
<dbReference type="EMBL" id="ML986645">
    <property type="protein sequence ID" value="KAF2262089.1"/>
    <property type="molecule type" value="Genomic_DNA"/>
</dbReference>
<sequence length="346" mass="40261">MAGLTSLILALKGLIRFKKIPSKKKPARYHTMSNATDNPRFIPLKPLGDEAIIRAEAVMKYHADFDYIKSHYNFEPFRYLKDRHYDATMYMDDVEDPKFAPKGPCYILNIPPELRVQIFRILFRNAFVETFGSSTHLYIQETPWHTSGRPNVQSLFLINKLLHDEAEEALWKSVDVVLHSYWHYKFPYRFSASIFALDHLSTFAYASIRKIDIPINIQIDNNFAYIRNGYNRFEKFARSLKGLRLATFHIVTLDDTILASHFTGLPSHPKLTNSMAWVSLKAPKVIAGIVSLFEAEKVIVVMETEQQIKNFRSKCKPLMRYKFNRIELRLGDMDRWKAHVVSDYSG</sequence>
<reference evidence="2" key="1">
    <citation type="journal article" date="2020" name="Stud. Mycol.">
        <title>101 Dothideomycetes genomes: A test case for predicting lifestyles and emergence of pathogens.</title>
        <authorList>
            <person name="Haridas S."/>
            <person name="Albert R."/>
            <person name="Binder M."/>
            <person name="Bloem J."/>
            <person name="LaButti K."/>
            <person name="Salamov A."/>
            <person name="Andreopoulos B."/>
            <person name="Baker S."/>
            <person name="Barry K."/>
            <person name="Bills G."/>
            <person name="Bluhm B."/>
            <person name="Cannon C."/>
            <person name="Castanera R."/>
            <person name="Culley D."/>
            <person name="Daum C."/>
            <person name="Ezra D."/>
            <person name="Gonzalez J."/>
            <person name="Henrissat B."/>
            <person name="Kuo A."/>
            <person name="Liang C."/>
            <person name="Lipzen A."/>
            <person name="Lutzoni F."/>
            <person name="Magnuson J."/>
            <person name="Mondo S."/>
            <person name="Nolan M."/>
            <person name="Ohm R."/>
            <person name="Pangilinan J."/>
            <person name="Park H.-J."/>
            <person name="Ramirez L."/>
            <person name="Alfaro M."/>
            <person name="Sun H."/>
            <person name="Tritt A."/>
            <person name="Yoshinaga Y."/>
            <person name="Zwiers L.-H."/>
            <person name="Turgeon B."/>
            <person name="Goodwin S."/>
            <person name="Spatafora J."/>
            <person name="Crous P."/>
            <person name="Grigoriev I."/>
        </authorList>
    </citation>
    <scope>NUCLEOTIDE SEQUENCE [LARGE SCALE GENOMIC DNA]</scope>
    <source>
        <strain evidence="2">CBS 304.66</strain>
    </source>
</reference>
<keyword evidence="2" id="KW-1185">Reference proteome</keyword>
<comment type="caution">
    <text evidence="1">The sequence shown here is derived from an EMBL/GenBank/DDBJ whole genome shotgun (WGS) entry which is preliminary data.</text>
</comment>
<gene>
    <name evidence="1" type="ORF">CC78DRAFT_326909</name>
</gene>
<evidence type="ECO:0000313" key="1">
    <source>
        <dbReference type="EMBL" id="KAF2262089.1"/>
    </source>
</evidence>
<dbReference type="OrthoDB" id="10663361at2759"/>
<accession>A0A9P4K360</accession>
<dbReference type="Proteomes" id="UP000800093">
    <property type="component" value="Unassembled WGS sequence"/>
</dbReference>